<proteinExistence type="predicted"/>
<dbReference type="Proteomes" id="UP000604046">
    <property type="component" value="Unassembled WGS sequence"/>
</dbReference>
<dbReference type="OrthoDB" id="10296225at2759"/>
<keyword evidence="2" id="KW-1185">Reference proteome</keyword>
<reference evidence="1" key="1">
    <citation type="submission" date="2021-02" db="EMBL/GenBank/DDBJ databases">
        <authorList>
            <person name="Dougan E. K."/>
            <person name="Rhodes N."/>
            <person name="Thang M."/>
            <person name="Chan C."/>
        </authorList>
    </citation>
    <scope>NUCLEOTIDE SEQUENCE</scope>
</reference>
<comment type="caution">
    <text evidence="1">The sequence shown here is derived from an EMBL/GenBank/DDBJ whole genome shotgun (WGS) entry which is preliminary data.</text>
</comment>
<evidence type="ECO:0000313" key="2">
    <source>
        <dbReference type="Proteomes" id="UP000604046"/>
    </source>
</evidence>
<protein>
    <submittedName>
        <fullName evidence="1">Uncharacterized protein</fullName>
    </submittedName>
</protein>
<dbReference type="AlphaFoldDB" id="A0A812RHU3"/>
<sequence length="318" mass="35668">MAESRQVMGTASGELLSARKTRPLHLQYAGQYAAVFSALKGVFYDGLQSVLDFVTGRLQDCSRAAWEEADEVVVEELRQLSFDQAQADVEDPASGCLEDLGPELMRCVGSYLGVSPFCYYRAACRLNAEPKELVAHWAGLVKPDRTEVYMLAACPPEDLEQRLLLFDVHVREGYKGLHCLFETNLSYWWKMHPDAYVDVLSSLRKHRAANPELRGLVAGLAARLLRHGPDRRARHFLLRDVLDLLRSPDLEDQFRAMDTLRTSAAGLGRFTSKFKAALNAILAQKARRTVAHSQALKAFQRLDDLSSHRSLPQAPRSL</sequence>
<evidence type="ECO:0000313" key="1">
    <source>
        <dbReference type="EMBL" id="CAE7440259.1"/>
    </source>
</evidence>
<gene>
    <name evidence="1" type="ORF">SNAT2548_LOCUS23922</name>
</gene>
<accession>A0A812RHU3</accession>
<name>A0A812RHU3_9DINO</name>
<dbReference type="EMBL" id="CAJNDS010002339">
    <property type="protein sequence ID" value="CAE7440259.1"/>
    <property type="molecule type" value="Genomic_DNA"/>
</dbReference>
<organism evidence="1 2">
    <name type="scientific">Symbiodinium natans</name>
    <dbReference type="NCBI Taxonomy" id="878477"/>
    <lineage>
        <taxon>Eukaryota</taxon>
        <taxon>Sar</taxon>
        <taxon>Alveolata</taxon>
        <taxon>Dinophyceae</taxon>
        <taxon>Suessiales</taxon>
        <taxon>Symbiodiniaceae</taxon>
        <taxon>Symbiodinium</taxon>
    </lineage>
</organism>